<dbReference type="EMBL" id="LAZR01000296">
    <property type="protein sequence ID" value="KKN76360.1"/>
    <property type="molecule type" value="Genomic_DNA"/>
</dbReference>
<gene>
    <name evidence="1" type="ORF">LCGC14_0370460</name>
</gene>
<protein>
    <submittedName>
        <fullName evidence="1">Uncharacterized protein</fullName>
    </submittedName>
</protein>
<proteinExistence type="predicted"/>
<organism evidence="1">
    <name type="scientific">marine sediment metagenome</name>
    <dbReference type="NCBI Taxonomy" id="412755"/>
    <lineage>
        <taxon>unclassified sequences</taxon>
        <taxon>metagenomes</taxon>
        <taxon>ecological metagenomes</taxon>
    </lineage>
</organism>
<comment type="caution">
    <text evidence="1">The sequence shown here is derived from an EMBL/GenBank/DDBJ whole genome shotgun (WGS) entry which is preliminary data.</text>
</comment>
<reference evidence="1" key="1">
    <citation type="journal article" date="2015" name="Nature">
        <title>Complex archaea that bridge the gap between prokaryotes and eukaryotes.</title>
        <authorList>
            <person name="Spang A."/>
            <person name="Saw J.H."/>
            <person name="Jorgensen S.L."/>
            <person name="Zaremba-Niedzwiedzka K."/>
            <person name="Martijn J."/>
            <person name="Lind A.E."/>
            <person name="van Eijk R."/>
            <person name="Schleper C."/>
            <person name="Guy L."/>
            <person name="Ettema T.J."/>
        </authorList>
    </citation>
    <scope>NUCLEOTIDE SEQUENCE</scope>
</reference>
<sequence length="69" mass="8361">MNYSFDLRYIVYTQVKYGQAVYNGNYNFETFKDWCKRKSFERKIPNVPETIIVDISNGTFRRDTSKFKE</sequence>
<name>A0A0F9T584_9ZZZZ</name>
<accession>A0A0F9T584</accession>
<dbReference type="AlphaFoldDB" id="A0A0F9T584"/>
<evidence type="ECO:0000313" key="1">
    <source>
        <dbReference type="EMBL" id="KKN76360.1"/>
    </source>
</evidence>